<dbReference type="Proteomes" id="UP001201163">
    <property type="component" value="Unassembled WGS sequence"/>
</dbReference>
<organism evidence="1 2">
    <name type="scientific">Lactarius akahatsu</name>
    <dbReference type="NCBI Taxonomy" id="416441"/>
    <lineage>
        <taxon>Eukaryota</taxon>
        <taxon>Fungi</taxon>
        <taxon>Dikarya</taxon>
        <taxon>Basidiomycota</taxon>
        <taxon>Agaricomycotina</taxon>
        <taxon>Agaricomycetes</taxon>
        <taxon>Russulales</taxon>
        <taxon>Russulaceae</taxon>
        <taxon>Lactarius</taxon>
    </lineage>
</organism>
<sequence length="353" mass="38745">MHTRYGTQNCGKWSWKWYEMNGNRDGMPDQKDRHGDACQRMLEGSTSFVGSAPLRSVAFILGEETPGEKGRIMRHTAPASLIQACAISALSYARDFSSYRNEAQSCCIPCPYPISLTMVVFTFVNSQKGGGYYIASTRSSMGWQGLPHDLANTIEDVRNKGEAVEEVSVGLDGDWFLRTNARHACKTQHNTAGMVSNVELFAQLAAQGGLNLEHYAIQCFTFVPDPSGYVTVLHKGDRSLTRCAWHNVPAGLDQLLEREAGKGVRHVTAGMGGSYVVILNSGIVWWEAVPLPLNRLLSDAETKGRGVKTVALSLVAPDWFFIEFADGATQFVLPPSWHTTLNKHTALSPAQFA</sequence>
<comment type="caution">
    <text evidence="1">The sequence shown here is derived from an EMBL/GenBank/DDBJ whole genome shotgun (WGS) entry which is preliminary data.</text>
</comment>
<dbReference type="AlphaFoldDB" id="A0AAD4LRU6"/>
<proteinExistence type="predicted"/>
<evidence type="ECO:0000313" key="2">
    <source>
        <dbReference type="Proteomes" id="UP001201163"/>
    </source>
</evidence>
<protein>
    <submittedName>
        <fullName evidence="1">Uncharacterized protein</fullName>
    </submittedName>
</protein>
<gene>
    <name evidence="1" type="ORF">EDB92DRAFT_1333022</name>
</gene>
<name>A0AAD4LRU6_9AGAM</name>
<reference evidence="1" key="1">
    <citation type="submission" date="2022-01" db="EMBL/GenBank/DDBJ databases">
        <title>Comparative genomics reveals a dynamic genome evolution in the ectomycorrhizal milk-cap (Lactarius) mushrooms.</title>
        <authorList>
            <consortium name="DOE Joint Genome Institute"/>
            <person name="Lebreton A."/>
            <person name="Tang N."/>
            <person name="Kuo A."/>
            <person name="LaButti K."/>
            <person name="Drula E."/>
            <person name="Barry K."/>
            <person name="Clum A."/>
            <person name="Lipzen A."/>
            <person name="Mousain D."/>
            <person name="Ng V."/>
            <person name="Wang R."/>
            <person name="Wang X."/>
            <person name="Dai Y."/>
            <person name="Henrissat B."/>
            <person name="Grigoriev I.V."/>
            <person name="Guerin-Laguette A."/>
            <person name="Yu F."/>
            <person name="Martin F.M."/>
        </authorList>
    </citation>
    <scope>NUCLEOTIDE SEQUENCE</scope>
    <source>
        <strain evidence="1">QP</strain>
    </source>
</reference>
<keyword evidence="2" id="KW-1185">Reference proteome</keyword>
<dbReference type="EMBL" id="JAKELL010000006">
    <property type="protein sequence ID" value="KAH8998157.1"/>
    <property type="molecule type" value="Genomic_DNA"/>
</dbReference>
<evidence type="ECO:0000313" key="1">
    <source>
        <dbReference type="EMBL" id="KAH8998157.1"/>
    </source>
</evidence>
<accession>A0AAD4LRU6</accession>